<evidence type="ECO:0000313" key="2">
    <source>
        <dbReference type="EMBL" id="EKC76841.1"/>
    </source>
</evidence>
<dbReference type="AlphaFoldDB" id="K1UYY8"/>
<feature type="compositionally biased region" description="Polar residues" evidence="1">
    <location>
        <begin position="1"/>
        <end position="12"/>
    </location>
</feature>
<proteinExistence type="predicted"/>
<reference evidence="2" key="1">
    <citation type="journal article" date="2013" name="Environ. Microbiol.">
        <title>Microbiota from the distal guts of lean and obese adolescents exhibit partial functional redundancy besides clear differences in community structure.</title>
        <authorList>
            <person name="Ferrer M."/>
            <person name="Ruiz A."/>
            <person name="Lanza F."/>
            <person name="Haange S.B."/>
            <person name="Oberbach A."/>
            <person name="Till H."/>
            <person name="Bargiela R."/>
            <person name="Campoy C."/>
            <person name="Segura M.T."/>
            <person name="Richter M."/>
            <person name="von Bergen M."/>
            <person name="Seifert J."/>
            <person name="Suarez A."/>
        </authorList>
    </citation>
    <scope>NUCLEOTIDE SEQUENCE</scope>
</reference>
<name>K1UYY8_9ZZZZ</name>
<dbReference type="EMBL" id="AJWZ01000446">
    <property type="protein sequence ID" value="EKC76841.1"/>
    <property type="molecule type" value="Genomic_DNA"/>
</dbReference>
<accession>K1UYY8</accession>
<sequence length="121" mass="14636">MIRPQMMSTTTAAMRMPTRLNLEKEERKDELDQALESIGKDDQMPDYNTDRYNNQDSADYEEMVYGDTTSFYDKLKEQMDMQPLSNKEKEVMAYRTFEYPKSFQHRHRRRRLQQALRQLLP</sequence>
<organism evidence="2">
    <name type="scientific">human gut metagenome</name>
    <dbReference type="NCBI Taxonomy" id="408170"/>
    <lineage>
        <taxon>unclassified sequences</taxon>
        <taxon>metagenomes</taxon>
        <taxon>organismal metagenomes</taxon>
    </lineage>
</organism>
<comment type="caution">
    <text evidence="2">The sequence shown here is derived from an EMBL/GenBank/DDBJ whole genome shotgun (WGS) entry which is preliminary data.</text>
</comment>
<evidence type="ECO:0000256" key="1">
    <source>
        <dbReference type="SAM" id="MobiDB-lite"/>
    </source>
</evidence>
<feature type="compositionally biased region" description="Basic and acidic residues" evidence="1">
    <location>
        <begin position="21"/>
        <end position="31"/>
    </location>
</feature>
<feature type="region of interest" description="Disordered" evidence="1">
    <location>
        <begin position="1"/>
        <end position="57"/>
    </location>
</feature>
<protein>
    <submittedName>
        <fullName evidence="2">RNA polymerase sigma-54 factor</fullName>
    </submittedName>
</protein>
<gene>
    <name evidence="2" type="ORF">OBE_00648</name>
</gene>